<gene>
    <name evidence="6" type="ORF">E6K71_08565</name>
</gene>
<dbReference type="PANTHER" id="PTHR43712:SF2">
    <property type="entry name" value="O-METHYLTRANSFERASE CICE"/>
    <property type="match status" value="1"/>
</dbReference>
<evidence type="ECO:0000256" key="1">
    <source>
        <dbReference type="ARBA" id="ARBA00022603"/>
    </source>
</evidence>
<dbReference type="Pfam" id="PF00891">
    <property type="entry name" value="Methyltransf_2"/>
    <property type="match status" value="1"/>
</dbReference>
<dbReference type="PIRSF" id="PIRSF005739">
    <property type="entry name" value="O-mtase"/>
    <property type="match status" value="1"/>
</dbReference>
<evidence type="ECO:0000313" key="6">
    <source>
        <dbReference type="EMBL" id="TMQ47940.1"/>
    </source>
</evidence>
<dbReference type="PROSITE" id="PS51683">
    <property type="entry name" value="SAM_OMT_II"/>
    <property type="match status" value="1"/>
</dbReference>
<evidence type="ECO:0000256" key="2">
    <source>
        <dbReference type="ARBA" id="ARBA00022679"/>
    </source>
</evidence>
<reference evidence="6 7" key="1">
    <citation type="journal article" date="2019" name="Nat. Microbiol.">
        <title>Mediterranean grassland soil C-N compound turnover is dependent on rainfall and depth, and is mediated by genomically divergent microorganisms.</title>
        <authorList>
            <person name="Diamond S."/>
            <person name="Andeer P.F."/>
            <person name="Li Z."/>
            <person name="Crits-Christoph A."/>
            <person name="Burstein D."/>
            <person name="Anantharaman K."/>
            <person name="Lane K.R."/>
            <person name="Thomas B.C."/>
            <person name="Pan C."/>
            <person name="Northen T.R."/>
            <person name="Banfield J.F."/>
        </authorList>
    </citation>
    <scope>NUCLEOTIDE SEQUENCE [LARGE SCALE GENOMIC DNA]</scope>
    <source>
        <strain evidence="6">WS_1</strain>
    </source>
</reference>
<feature type="domain" description="O-methyltransferase dimerisation" evidence="5">
    <location>
        <begin position="25"/>
        <end position="100"/>
    </location>
</feature>
<name>A0A538S986_UNCEI</name>
<evidence type="ECO:0000256" key="3">
    <source>
        <dbReference type="ARBA" id="ARBA00022691"/>
    </source>
</evidence>
<evidence type="ECO:0000259" key="4">
    <source>
        <dbReference type="Pfam" id="PF00891"/>
    </source>
</evidence>
<dbReference type="InterPro" id="IPR016461">
    <property type="entry name" value="COMT-like"/>
</dbReference>
<dbReference type="InterPro" id="IPR036388">
    <property type="entry name" value="WH-like_DNA-bd_sf"/>
</dbReference>
<dbReference type="SUPFAM" id="SSF53335">
    <property type="entry name" value="S-adenosyl-L-methionine-dependent methyltransferases"/>
    <property type="match status" value="1"/>
</dbReference>
<dbReference type="CDD" id="cd02440">
    <property type="entry name" value="AdoMet_MTases"/>
    <property type="match status" value="1"/>
</dbReference>
<dbReference type="Gene3D" id="1.10.10.10">
    <property type="entry name" value="Winged helix-like DNA-binding domain superfamily/Winged helix DNA-binding domain"/>
    <property type="match status" value="1"/>
</dbReference>
<protein>
    <submittedName>
        <fullName evidence="6">Methyltransferase domain-containing protein</fullName>
    </submittedName>
</protein>
<dbReference type="EMBL" id="VBOR01000092">
    <property type="protein sequence ID" value="TMQ47940.1"/>
    <property type="molecule type" value="Genomic_DNA"/>
</dbReference>
<dbReference type="Proteomes" id="UP000316292">
    <property type="component" value="Unassembled WGS sequence"/>
</dbReference>
<dbReference type="InterPro" id="IPR036390">
    <property type="entry name" value="WH_DNA-bd_sf"/>
</dbReference>
<dbReference type="Pfam" id="PF08100">
    <property type="entry name" value="Dimerisation"/>
    <property type="match status" value="1"/>
</dbReference>
<dbReference type="Gene3D" id="3.40.50.150">
    <property type="entry name" value="Vaccinia Virus protein VP39"/>
    <property type="match status" value="1"/>
</dbReference>
<evidence type="ECO:0000259" key="5">
    <source>
        <dbReference type="Pfam" id="PF08100"/>
    </source>
</evidence>
<dbReference type="AlphaFoldDB" id="A0A538S986"/>
<evidence type="ECO:0000313" key="7">
    <source>
        <dbReference type="Proteomes" id="UP000316292"/>
    </source>
</evidence>
<sequence length="345" mass="37659">MNQMGRAAGPLPSVSGRRSPVPILQVATGFWASQALLTAVDLKVFTILFGGPKTVAEVAKESGGDPVALEALLDANCALGFLHRNGDRYRNDEASNGYLVEGSPGSYVDLVRFMRDPLFGIWQGLADTVRRGTAAEPSMGMDQVEIVLARGFHNGAYALMSRLAEILDIEFSTYSRMLDVGSHTGAGALCLARRYPQLQATLLDRPIFRELAEEFIRSTKLEERVHFEEGHPDEGKPGAEYDLVLLSHYLSRRRADMGKVLEGVIQSMRRDGKLLVTEFLLEDSKSEPREAALFRLNVLATYGSGNAGALTRSELCQSLERAGFKDVDMVGLPMFGITAITACKA</sequence>
<proteinExistence type="predicted"/>
<keyword evidence="3" id="KW-0949">S-adenosyl-L-methionine</keyword>
<dbReference type="InterPro" id="IPR029063">
    <property type="entry name" value="SAM-dependent_MTases_sf"/>
</dbReference>
<comment type="caution">
    <text evidence="6">The sequence shown here is derived from an EMBL/GenBank/DDBJ whole genome shotgun (WGS) entry which is preliminary data.</text>
</comment>
<organism evidence="6 7">
    <name type="scientific">Eiseniibacteriota bacterium</name>
    <dbReference type="NCBI Taxonomy" id="2212470"/>
    <lineage>
        <taxon>Bacteria</taxon>
        <taxon>Candidatus Eiseniibacteriota</taxon>
    </lineage>
</organism>
<keyword evidence="2 6" id="KW-0808">Transferase</keyword>
<dbReference type="InterPro" id="IPR001077">
    <property type="entry name" value="COMT_C"/>
</dbReference>
<accession>A0A538S986</accession>
<keyword evidence="1 6" id="KW-0489">Methyltransferase</keyword>
<feature type="domain" description="O-methyltransferase C-terminal" evidence="4">
    <location>
        <begin position="146"/>
        <end position="324"/>
    </location>
</feature>
<dbReference type="SUPFAM" id="SSF46785">
    <property type="entry name" value="Winged helix' DNA-binding domain"/>
    <property type="match status" value="1"/>
</dbReference>
<dbReference type="GO" id="GO:0008171">
    <property type="term" value="F:O-methyltransferase activity"/>
    <property type="evidence" value="ECO:0007669"/>
    <property type="project" value="InterPro"/>
</dbReference>
<dbReference type="GO" id="GO:0046983">
    <property type="term" value="F:protein dimerization activity"/>
    <property type="evidence" value="ECO:0007669"/>
    <property type="project" value="InterPro"/>
</dbReference>
<dbReference type="InterPro" id="IPR012967">
    <property type="entry name" value="COMT_dimerisation"/>
</dbReference>
<dbReference type="PANTHER" id="PTHR43712">
    <property type="entry name" value="PUTATIVE (AFU_ORTHOLOGUE AFUA_4G14580)-RELATED"/>
    <property type="match status" value="1"/>
</dbReference>
<dbReference type="GO" id="GO:0032259">
    <property type="term" value="P:methylation"/>
    <property type="evidence" value="ECO:0007669"/>
    <property type="project" value="UniProtKB-KW"/>
</dbReference>